<protein>
    <submittedName>
        <fullName evidence="1">Uncharacterized protein</fullName>
    </submittedName>
</protein>
<name>A0A2A4T7H3_9DELT</name>
<proteinExistence type="predicted"/>
<sequence>MIRKYTNYFCERLLSIFGGMLLIFLLLGTEQGYAEEWQYKVTLDLITTEKIELSQTTLDSYEDDPETVEKIVPFPNIKAELKDSESESMWYWGNVGPKMNAGRKQDTGIGRFHLDLKLGLPLQQDQWQNPFLLGESRKKTGLITSEQKLVYSSGKHFGVVFGIQQTLLHYQKDTTPELNSDLGRNGARLIREAGLNLAILRFAFLDIETNVKGEADSNQGTGVRAMLAIPLNGKKLLLIFRGQREELEYNKIHPIFQTIREDQIELLIARLQADFNSFLLIVTRIHHKVESNIPFFNQEMNMLSLGIQLKF</sequence>
<accession>A0A2A4T7H3</accession>
<dbReference type="InterPro" id="IPR016896">
    <property type="entry name" value="DUF2860"/>
</dbReference>
<reference evidence="2" key="1">
    <citation type="submission" date="2017-08" db="EMBL/GenBank/DDBJ databases">
        <title>A dynamic microbial community with high functional redundancy inhabits the cold, oxic subseafloor aquifer.</title>
        <authorList>
            <person name="Tully B.J."/>
            <person name="Wheat C.G."/>
            <person name="Glazer B.T."/>
            <person name="Huber J.A."/>
        </authorList>
    </citation>
    <scope>NUCLEOTIDE SEQUENCE [LARGE SCALE GENOMIC DNA]</scope>
</reference>
<evidence type="ECO:0000313" key="1">
    <source>
        <dbReference type="EMBL" id="PCI29239.1"/>
    </source>
</evidence>
<dbReference type="Pfam" id="PF11059">
    <property type="entry name" value="DUF2860"/>
    <property type="match status" value="1"/>
</dbReference>
<dbReference type="AlphaFoldDB" id="A0A2A4T7H3"/>
<comment type="caution">
    <text evidence="1">The sequence shown here is derived from an EMBL/GenBank/DDBJ whole genome shotgun (WGS) entry which is preliminary data.</text>
</comment>
<gene>
    <name evidence="1" type="ORF">COB67_04450</name>
</gene>
<dbReference type="Proteomes" id="UP000218113">
    <property type="component" value="Unassembled WGS sequence"/>
</dbReference>
<dbReference type="EMBL" id="NVSR01000017">
    <property type="protein sequence ID" value="PCI29239.1"/>
    <property type="molecule type" value="Genomic_DNA"/>
</dbReference>
<organism evidence="1 2">
    <name type="scientific">SAR324 cluster bacterium</name>
    <dbReference type="NCBI Taxonomy" id="2024889"/>
    <lineage>
        <taxon>Bacteria</taxon>
        <taxon>Deltaproteobacteria</taxon>
        <taxon>SAR324 cluster</taxon>
    </lineage>
</organism>
<evidence type="ECO:0000313" key="2">
    <source>
        <dbReference type="Proteomes" id="UP000218113"/>
    </source>
</evidence>